<name>Q9LQQ5_ARATH</name>
<evidence type="ECO:0000256" key="5">
    <source>
        <dbReference type="ARBA" id="ARBA00023274"/>
    </source>
</evidence>
<protein>
    <recommendedName>
        <fullName evidence="6">Large ribosomal subunit protein uL29m</fullName>
    </recommendedName>
</protein>
<accession>Q9LQQ5</accession>
<dbReference type="NCBIfam" id="TIGR00012">
    <property type="entry name" value="L29"/>
    <property type="match status" value="1"/>
</dbReference>
<dbReference type="EMBL" id="AC007583">
    <property type="protein sequence ID" value="AAF75071.1"/>
    <property type="molecule type" value="Genomic_DNA"/>
</dbReference>
<evidence type="ECO:0000256" key="4">
    <source>
        <dbReference type="ARBA" id="ARBA00023128"/>
    </source>
</evidence>
<dbReference type="GO" id="GO:0005761">
    <property type="term" value="C:mitochondrial ribosome"/>
    <property type="evidence" value="ECO:0007669"/>
    <property type="project" value="InterPro"/>
</dbReference>
<dbReference type="CDD" id="cd00427">
    <property type="entry name" value="Ribosomal_L29_HIP"/>
    <property type="match status" value="1"/>
</dbReference>
<evidence type="ECO:0000256" key="2">
    <source>
        <dbReference type="ARBA" id="ARBA00009254"/>
    </source>
</evidence>
<dbReference type="Pfam" id="PF06984">
    <property type="entry name" value="MRP-L47"/>
    <property type="match status" value="1"/>
</dbReference>
<dbReference type="InterPro" id="IPR010729">
    <property type="entry name" value="Ribosomal_uL29_mit"/>
</dbReference>
<dbReference type="Gene3D" id="6.10.330.20">
    <property type="match status" value="1"/>
</dbReference>
<evidence type="ECO:0000256" key="6">
    <source>
        <dbReference type="ARBA" id="ARBA00035289"/>
    </source>
</evidence>
<keyword evidence="4" id="KW-0496">Mitochondrion</keyword>
<proteinExistence type="inferred from homology"/>
<dbReference type="PIR" id="G86213">
    <property type="entry name" value="G86213"/>
</dbReference>
<dbReference type="PANTHER" id="PTHR21183:SF18">
    <property type="entry name" value="LARGE RIBOSOMAL SUBUNIT PROTEIN UL29M"/>
    <property type="match status" value="1"/>
</dbReference>
<reference evidence="7" key="1">
    <citation type="submission" date="1999-12" db="EMBL/GenBank/DDBJ databases">
        <title>The sequence of BAC F24B9 from Arabidopsis thaliana chromosome 1.</title>
        <authorList>
            <person name="Liu S."/>
            <person name="Yu G."/>
            <person name="Sakano H."/>
            <person name="Jhaveri A."/>
            <person name="Lee J."/>
            <person name="Lenz C."/>
            <person name="Pham P."/>
            <person name="Toriumi M."/>
            <person name="Chin C."/>
            <person name="Choi E."/>
            <person name="Chiou J."/>
            <person name="Gonzalez A."/>
            <person name="Chung M."/>
            <person name="Howng B."/>
            <person name="Koo T."/>
            <person name="Li J."/>
            <person name="Liu A."/>
            <person name="Vaysberg M."/>
            <person name="Altafi H."/>
            <person name="Brooks S."/>
            <person name="Buehler E."/>
            <person name="Chao Q."/>
            <person name="Conn L."/>
            <person name="Conway A.B."/>
            <person name="Hansen N."/>
            <person name="Johnson-Hopson C."/>
            <person name="Khan S."/>
            <person name="Kim C."/>
            <person name="Lam B."/>
            <person name="Nguyen M."/>
            <person name="Palm C."/>
            <person name="Shinn P."/>
            <person name="Davis R.W."/>
            <person name="Ecker J.R."/>
            <person name="Federspiel N.A."/>
            <person name="Theologis A."/>
        </authorList>
    </citation>
    <scope>NUCLEOTIDE SEQUENCE</scope>
</reference>
<sequence length="186" mass="21425">MFLTRFVGRRFLAAASARSESTTAAAAASTIRTPTNPLEEFFEFDRSQDEDKPVVYGSFSLFSATHLLNTSLLVGLFIECRGWKASELRLKSWDDLQKLWYVLLKEKNMLMTQRQMLQAQNMQFPNPERIPKVRRSMCRIKHVLTERAIEEPDSRRSAEMKRMVNELCLSLKTNINGNGKATTLMK</sequence>
<comment type="similarity">
    <text evidence="2">Belongs to the universal ribosomal protein uL29 family.</text>
</comment>
<dbReference type="InterPro" id="IPR036049">
    <property type="entry name" value="Ribosomal_uL29_sf"/>
</dbReference>
<evidence type="ECO:0000313" key="7">
    <source>
        <dbReference type="EMBL" id="AAF75071.1"/>
    </source>
</evidence>
<gene>
    <name evidence="7" type="primary">F24B9.7</name>
</gene>
<dbReference type="GO" id="GO:0003735">
    <property type="term" value="F:structural constituent of ribosome"/>
    <property type="evidence" value="ECO:0007669"/>
    <property type="project" value="InterPro"/>
</dbReference>
<evidence type="ECO:0000256" key="3">
    <source>
        <dbReference type="ARBA" id="ARBA00022980"/>
    </source>
</evidence>
<keyword evidence="5" id="KW-0687">Ribonucleoprotein</keyword>
<reference evidence="7" key="3">
    <citation type="submission" date="2000-06" db="EMBL/GenBank/DDBJ databases">
        <authorList>
            <person name="Theologis"/>
        </authorList>
    </citation>
    <scope>NUCLEOTIDE SEQUENCE</scope>
</reference>
<dbReference type="SUPFAM" id="SSF46561">
    <property type="entry name" value="Ribosomal protein L29 (L29p)"/>
    <property type="match status" value="1"/>
</dbReference>
<organism evidence="7">
    <name type="scientific">Arabidopsis thaliana</name>
    <name type="common">Mouse-ear cress</name>
    <dbReference type="NCBI Taxonomy" id="3702"/>
    <lineage>
        <taxon>Eukaryota</taxon>
        <taxon>Viridiplantae</taxon>
        <taxon>Streptophyta</taxon>
        <taxon>Embryophyta</taxon>
        <taxon>Tracheophyta</taxon>
        <taxon>Spermatophyta</taxon>
        <taxon>Magnoliopsida</taxon>
        <taxon>eudicotyledons</taxon>
        <taxon>Gunneridae</taxon>
        <taxon>Pentapetalae</taxon>
        <taxon>rosids</taxon>
        <taxon>malvids</taxon>
        <taxon>Brassicales</taxon>
        <taxon>Brassicaceae</taxon>
        <taxon>Camelineae</taxon>
        <taxon>Arabidopsis</taxon>
    </lineage>
</organism>
<dbReference type="PANTHER" id="PTHR21183">
    <property type="entry name" value="RIBOSOMAL PROTEIN L47, MITOCHONDRIAL-RELATED"/>
    <property type="match status" value="1"/>
</dbReference>
<dbReference type="GO" id="GO:1990904">
    <property type="term" value="C:ribonucleoprotein complex"/>
    <property type="evidence" value="ECO:0007669"/>
    <property type="project" value="UniProtKB-KW"/>
</dbReference>
<dbReference type="AlphaFoldDB" id="Q9LQQ5"/>
<dbReference type="ExpressionAtlas" id="Q9LQQ5">
    <property type="expression patterns" value="baseline and differential"/>
</dbReference>
<evidence type="ECO:0000256" key="1">
    <source>
        <dbReference type="ARBA" id="ARBA00004173"/>
    </source>
</evidence>
<dbReference type="InterPro" id="IPR001854">
    <property type="entry name" value="Ribosomal_uL29"/>
</dbReference>
<keyword evidence="3" id="KW-0689">Ribosomal protein</keyword>
<dbReference type="GO" id="GO:0006412">
    <property type="term" value="P:translation"/>
    <property type="evidence" value="ECO:0007669"/>
    <property type="project" value="InterPro"/>
</dbReference>
<comment type="subcellular location">
    <subcellularLocation>
        <location evidence="1">Mitochondrion</location>
    </subcellularLocation>
</comment>
<reference key="2">
    <citation type="journal article" date="2000" name="Nature">
        <title>Sequence and analysis of chromosome 1 of the plant Arabidopsis thaliana.</title>
        <authorList>
            <person name="Theologis A."/>
            <person name="Ecker J.R."/>
            <person name="Palm C.J."/>
            <person name="Federspiel N.A."/>
            <person name="Kaul S."/>
            <person name="White O."/>
            <person name="Alonso J."/>
            <person name="Altafi H."/>
            <person name="Araujo R."/>
            <person name="Bowman C.L."/>
            <person name="Brooks S.Y."/>
            <person name="Buehler E."/>
            <person name="Chan A."/>
            <person name="Chao Q."/>
            <person name="Chen H."/>
            <person name="Cheuk R.F."/>
            <person name="Chin C.W."/>
            <person name="Chung M.K."/>
            <person name="Conn L."/>
            <person name="Conway A.B."/>
            <person name="Conway A.R."/>
            <person name="Creasy T.H."/>
            <person name="Dewar K."/>
            <person name="Dunn P."/>
            <person name="Etgu P."/>
            <person name="Feldblyum T.V."/>
            <person name="Feng J."/>
            <person name="Fong B."/>
            <person name="Fujii C.Y."/>
            <person name="Gill J.E."/>
            <person name="Goldsmith A.D."/>
            <person name="Haas B."/>
            <person name="Hansen N.F."/>
            <person name="Hughes B."/>
            <person name="Huizar L."/>
            <person name="Hunter J.L."/>
            <person name="Jenkins J."/>
            <person name="Johnson-Hopson C."/>
            <person name="Khan S."/>
            <person name="Khaykin E."/>
            <person name="Kim C.J."/>
            <person name="Koo H.L."/>
            <person name="Kremenetskaia I."/>
            <person name="Kurtz D.B."/>
            <person name="Kwan A."/>
            <person name="Lam B."/>
            <person name="Langin-Hooper S."/>
            <person name="Lee A."/>
            <person name="Lee J.M."/>
            <person name="Lenz C.A."/>
            <person name="Li J.H."/>
            <person name="Li Y."/>
            <person name="Lin X."/>
            <person name="Liu S.X."/>
            <person name="Liu Z.A."/>
            <person name="Luros J.S."/>
            <person name="Maiti R."/>
            <person name="Marziali A."/>
            <person name="Militscher J."/>
            <person name="Miranda M."/>
            <person name="Nguyen M."/>
            <person name="Nierman W.C."/>
            <person name="Osborne B.I."/>
            <person name="Pai G."/>
            <person name="Peterson J."/>
            <person name="Pham P.K."/>
            <person name="Rizzo M."/>
            <person name="Rooney T."/>
            <person name="Rowley D."/>
            <person name="Sakano H."/>
            <person name="Salzberg S.L."/>
            <person name="Schwartz J.R."/>
            <person name="Shinn P."/>
            <person name="Southwick A.M."/>
            <person name="Sun H."/>
            <person name="Tallon L.J."/>
            <person name="Tambunga G."/>
            <person name="Toriumi M.J."/>
            <person name="Town C.D."/>
            <person name="Utterback T."/>
            <person name="Van Aken S."/>
            <person name="Vaysberg M."/>
            <person name="Vysotskaia V.S."/>
            <person name="Walker M."/>
            <person name="Wu D."/>
            <person name="Yu G."/>
            <person name="Fraser C.M."/>
            <person name="Venter J.C."/>
            <person name="Davis R.W."/>
        </authorList>
    </citation>
    <scope>NUCLEOTIDE SEQUENCE [LARGE SCALE GENOMIC DNA]</scope>
    <source>
        <strain>cv. Columbia</strain>
    </source>
</reference>
<dbReference type="InterPro" id="IPR038340">
    <property type="entry name" value="MRP-L47_sf"/>
</dbReference>